<proteinExistence type="inferred from homology"/>
<dbReference type="InterPro" id="IPR011604">
    <property type="entry name" value="PDDEXK-like_dom_sf"/>
</dbReference>
<dbReference type="InterPro" id="IPR013343">
    <property type="entry name" value="CRISPR-assoc_prot_Cas4"/>
</dbReference>
<keyword evidence="12" id="KW-1185">Reference proteome</keyword>
<dbReference type="Proteomes" id="UP000013378">
    <property type="component" value="Unassembled WGS sequence"/>
</dbReference>
<evidence type="ECO:0000256" key="9">
    <source>
        <dbReference type="RuleBase" id="RU365022"/>
    </source>
</evidence>
<keyword evidence="1 9" id="KW-0540">Nuclease</keyword>
<evidence type="ECO:0000256" key="2">
    <source>
        <dbReference type="ARBA" id="ARBA00022723"/>
    </source>
</evidence>
<dbReference type="NCBIfam" id="TIGR00372">
    <property type="entry name" value="cas4"/>
    <property type="match status" value="1"/>
</dbReference>
<evidence type="ECO:0000313" key="11">
    <source>
        <dbReference type="EMBL" id="EOD01824.1"/>
    </source>
</evidence>
<evidence type="ECO:0000256" key="3">
    <source>
        <dbReference type="ARBA" id="ARBA00022801"/>
    </source>
</evidence>
<dbReference type="GO" id="GO:0046872">
    <property type="term" value="F:metal ion binding"/>
    <property type="evidence" value="ECO:0007669"/>
    <property type="project" value="UniProtKB-KW"/>
</dbReference>
<keyword evidence="2 9" id="KW-0479">Metal-binding</keyword>
<protein>
    <recommendedName>
        <fullName evidence="9">CRISPR-associated exonuclease Cas4</fullName>
        <ecNumber evidence="9">3.1.12.1</ecNumber>
    </recommendedName>
</protein>
<comment type="cofactor">
    <cofactor evidence="9">
        <name>iron-sulfur cluster</name>
        <dbReference type="ChEBI" id="CHEBI:30408"/>
    </cofactor>
</comment>
<name>R1CZ18_9FIRM</name>
<evidence type="ECO:0000256" key="7">
    <source>
        <dbReference type="ARBA" id="ARBA00023118"/>
    </source>
</evidence>
<feature type="domain" description="DUF83" evidence="10">
    <location>
        <begin position="11"/>
        <end position="167"/>
    </location>
</feature>
<dbReference type="Pfam" id="PF01930">
    <property type="entry name" value="Cas_Cas4"/>
    <property type="match status" value="1"/>
</dbReference>
<evidence type="ECO:0000256" key="6">
    <source>
        <dbReference type="ARBA" id="ARBA00023014"/>
    </source>
</evidence>
<comment type="function">
    <text evidence="9">CRISPR (clustered regularly interspaced short palindromic repeat) is an adaptive immune system that provides protection against mobile genetic elements (viruses, transposable elements and conjugative plasmids). CRISPR clusters contain sequences complementary to antecedent mobile elements and target invading nucleic acids. CRISPR clusters are transcribed and processed into CRISPR RNA (crRNA).</text>
</comment>
<dbReference type="Gene3D" id="3.90.320.10">
    <property type="match status" value="1"/>
</dbReference>
<dbReference type="GO" id="GO:0051536">
    <property type="term" value="F:iron-sulfur cluster binding"/>
    <property type="evidence" value="ECO:0007669"/>
    <property type="project" value="UniProtKB-KW"/>
</dbReference>
<dbReference type="InterPro" id="IPR022765">
    <property type="entry name" value="Dna2/Cas4_DUF83"/>
</dbReference>
<reference evidence="11 12" key="1">
    <citation type="journal article" date="2015" name="Geomicrobiol. J.">
        <title>Caldisalinibacter kiritimatiensis gen. nov., sp. nov., a moderately thermohalophilic thiosulfate-reducing bacterium from a hypersaline microbial mat.</title>
        <authorList>
            <person name="Ben Hania W."/>
            <person name="Joseph M."/>
            <person name="Fiebig A."/>
            <person name="Bunk B."/>
            <person name="Klenk H.-P."/>
            <person name="Fardeau M.-L."/>
            <person name="Spring S."/>
        </authorList>
    </citation>
    <scope>NUCLEOTIDE SEQUENCE [LARGE SCALE GENOMIC DNA]</scope>
    <source>
        <strain evidence="11 12">L21-TH-D2</strain>
    </source>
</reference>
<evidence type="ECO:0000256" key="1">
    <source>
        <dbReference type="ARBA" id="ARBA00022722"/>
    </source>
</evidence>
<dbReference type="OrthoDB" id="9794720at2"/>
<keyword evidence="8 9" id="KW-0464">Manganese</keyword>
<evidence type="ECO:0000313" key="12">
    <source>
        <dbReference type="Proteomes" id="UP000013378"/>
    </source>
</evidence>
<evidence type="ECO:0000256" key="8">
    <source>
        <dbReference type="ARBA" id="ARBA00023211"/>
    </source>
</evidence>
<dbReference type="PANTHER" id="PTHR37168:SF1">
    <property type="entry name" value="CRISPR-ASSOCIATED EXONUCLEASE CAS4"/>
    <property type="match status" value="1"/>
</dbReference>
<comment type="similarity">
    <text evidence="9">Belongs to the CRISPR-associated exonuclease Cas4 family.</text>
</comment>
<sequence>MGIDFDKLKVQGVKVNYFYICKRKLWLFSKGISMEQNSDRVLYGKLVHKNAYPRLKKREVLIDDILKLDIMDKTYVKEIKVSSKMTEADKMQLLYYLYYLKQLGIEKKGMINYVKERKLEEISLTAEYEKKIENTLVEINRILKMETPPALKKLPYCKKCAYYEFCYALEED</sequence>
<dbReference type="AlphaFoldDB" id="R1CZ18"/>
<comment type="caution">
    <text evidence="11">The sequence shown here is derived from an EMBL/GenBank/DDBJ whole genome shotgun (WGS) entry which is preliminary data.</text>
</comment>
<keyword evidence="6 9" id="KW-0411">Iron-sulfur</keyword>
<keyword evidence="5 9" id="KW-0408">Iron</keyword>
<evidence type="ECO:0000256" key="5">
    <source>
        <dbReference type="ARBA" id="ARBA00023004"/>
    </source>
</evidence>
<dbReference type="eggNOG" id="COG1468">
    <property type="taxonomic scope" value="Bacteria"/>
</dbReference>
<organism evidence="11 12">
    <name type="scientific">Caldisalinibacter kiritimatiensis</name>
    <dbReference type="NCBI Taxonomy" id="1304284"/>
    <lineage>
        <taxon>Bacteria</taxon>
        <taxon>Bacillati</taxon>
        <taxon>Bacillota</taxon>
        <taxon>Tissierellia</taxon>
        <taxon>Tissierellales</taxon>
        <taxon>Thermohalobacteraceae</taxon>
        <taxon>Caldisalinibacter</taxon>
    </lineage>
</organism>
<dbReference type="STRING" id="1304284.L21TH_0096"/>
<dbReference type="GO" id="GO:0004527">
    <property type="term" value="F:exonuclease activity"/>
    <property type="evidence" value="ECO:0007669"/>
    <property type="project" value="UniProtKB-KW"/>
</dbReference>
<dbReference type="EC" id="3.1.12.1" evidence="9"/>
<comment type="cofactor">
    <cofactor evidence="9">
        <name>Mg(2+)</name>
        <dbReference type="ChEBI" id="CHEBI:18420"/>
    </cofactor>
    <cofactor evidence="9">
        <name>Mn(2+)</name>
        <dbReference type="ChEBI" id="CHEBI:29035"/>
    </cofactor>
    <text evidence="9">Mg(2+) or Mn(2+) required for ssDNA cleavage activity.</text>
</comment>
<dbReference type="GO" id="GO:0051607">
    <property type="term" value="P:defense response to virus"/>
    <property type="evidence" value="ECO:0007669"/>
    <property type="project" value="UniProtKB-KW"/>
</dbReference>
<keyword evidence="3 9" id="KW-0378">Hydrolase</keyword>
<gene>
    <name evidence="11" type="ORF">L21TH_0096</name>
</gene>
<dbReference type="PATRIC" id="fig|1304284.3.peg.94"/>
<keyword evidence="7 9" id="KW-0051">Antiviral defense</keyword>
<keyword evidence="4 9" id="KW-0269">Exonuclease</keyword>
<accession>R1CZ18</accession>
<evidence type="ECO:0000259" key="10">
    <source>
        <dbReference type="Pfam" id="PF01930"/>
    </source>
</evidence>
<evidence type="ECO:0000256" key="4">
    <source>
        <dbReference type="ARBA" id="ARBA00022839"/>
    </source>
</evidence>
<dbReference type="EMBL" id="ARZA01000015">
    <property type="protein sequence ID" value="EOD01824.1"/>
    <property type="molecule type" value="Genomic_DNA"/>
</dbReference>
<dbReference type="PANTHER" id="PTHR37168">
    <property type="entry name" value="CRISPR-ASSOCIATED EXONUCLEASE CAS4"/>
    <property type="match status" value="1"/>
</dbReference>
<dbReference type="RefSeq" id="WP_006305877.1">
    <property type="nucleotide sequence ID" value="NZ_ARZA01000015.1"/>
</dbReference>